<accession>Q7NIG5</accession>
<keyword evidence="1" id="KW-0812">Transmembrane</keyword>
<reference evidence="2 3" key="2">
    <citation type="journal article" date="2003" name="DNA Res.">
        <title>Complete genome structure of Gloeobacter violaceus PCC 7421, a cyanobacterium that lacks thylakoids (supplement).</title>
        <authorList>
            <person name="Nakamura Y."/>
            <person name="Kaneko T."/>
            <person name="Sato S."/>
            <person name="Mimuro M."/>
            <person name="Miyashita H."/>
            <person name="Tsuchiya T."/>
            <person name="Sasamoto S."/>
            <person name="Watanabe A."/>
            <person name="Kawashima K."/>
            <person name="Kishida Y."/>
            <person name="Kiyokawa C."/>
            <person name="Kohara M."/>
            <person name="Matsumoto M."/>
            <person name="Matsuno A."/>
            <person name="Nakazaki N."/>
            <person name="Shimpo S."/>
            <person name="Takeuchi C."/>
            <person name="Yamada M."/>
            <person name="Tabata S."/>
        </authorList>
    </citation>
    <scope>NUCLEOTIDE SEQUENCE [LARGE SCALE GENOMIC DNA]</scope>
    <source>
        <strain evidence="3">ATCC 29082 / PCC 7421</strain>
    </source>
</reference>
<reference evidence="2 3" key="1">
    <citation type="journal article" date="2003" name="DNA Res.">
        <title>Complete genome structure of Gloeobacter violaceus PCC 7421, a cyanobacterium that lacks thylakoids.</title>
        <authorList>
            <person name="Nakamura Y."/>
            <person name="Kaneko T."/>
            <person name="Sato S."/>
            <person name="Mimuro M."/>
            <person name="Miyashita H."/>
            <person name="Tsuchiya T."/>
            <person name="Sasamoto S."/>
            <person name="Watanabe A."/>
            <person name="Kawashima K."/>
            <person name="Kishida Y."/>
            <person name="Kiyokawa C."/>
            <person name="Kohara M."/>
            <person name="Matsumoto M."/>
            <person name="Matsuno A."/>
            <person name="Nakazaki N."/>
            <person name="Shimpo S."/>
            <person name="Takeuchi C."/>
            <person name="Yamada M."/>
            <person name="Tabata S."/>
        </authorList>
    </citation>
    <scope>NUCLEOTIDE SEQUENCE [LARGE SCALE GENOMIC DNA]</scope>
    <source>
        <strain evidence="3">ATCC 29082 / PCC 7421</strain>
    </source>
</reference>
<keyword evidence="1" id="KW-0472">Membrane</keyword>
<feature type="transmembrane region" description="Helical" evidence="1">
    <location>
        <begin position="46"/>
        <end position="65"/>
    </location>
</feature>
<evidence type="ECO:0000256" key="1">
    <source>
        <dbReference type="SAM" id="Phobius"/>
    </source>
</evidence>
<dbReference type="Proteomes" id="UP000000557">
    <property type="component" value="Chromosome"/>
</dbReference>
<organism evidence="2 3">
    <name type="scientific">Gloeobacter violaceus (strain ATCC 29082 / PCC 7421)</name>
    <dbReference type="NCBI Taxonomy" id="251221"/>
    <lineage>
        <taxon>Bacteria</taxon>
        <taxon>Bacillati</taxon>
        <taxon>Cyanobacteriota</taxon>
        <taxon>Cyanophyceae</taxon>
        <taxon>Gloeobacterales</taxon>
        <taxon>Gloeobacteraceae</taxon>
        <taxon>Gloeobacter</taxon>
    </lineage>
</organism>
<keyword evidence="1" id="KW-1133">Transmembrane helix</keyword>
<dbReference type="EnsemblBacteria" id="BAC90159">
    <property type="protein sequence ID" value="BAC90159"/>
    <property type="gene ID" value="BAC90159"/>
</dbReference>
<dbReference type="KEGG" id="gvi:gsl2218"/>
<dbReference type="AlphaFoldDB" id="Q7NIG5"/>
<evidence type="ECO:0000313" key="2">
    <source>
        <dbReference type="EMBL" id="BAC90159.1"/>
    </source>
</evidence>
<dbReference type="InParanoid" id="Q7NIG5"/>
<sequence>MGNLEEPALFYSDRRAGRSAAAACLMAGGLFGSFGAVRLADWFDPLPLRRLIVRLGAVLSVWFVLRP</sequence>
<evidence type="ECO:0000313" key="3">
    <source>
        <dbReference type="Proteomes" id="UP000000557"/>
    </source>
</evidence>
<feature type="transmembrane region" description="Helical" evidence="1">
    <location>
        <begin position="20"/>
        <end position="40"/>
    </location>
</feature>
<gene>
    <name evidence="2" type="ordered locus">gsl2218</name>
</gene>
<name>Q7NIG5_GLOVI</name>
<dbReference type="HOGENOM" id="CLU_2806398_0_0_3"/>
<keyword evidence="3" id="KW-1185">Reference proteome</keyword>
<protein>
    <submittedName>
        <fullName evidence="2">Gsl2218 protein</fullName>
    </submittedName>
</protein>
<proteinExistence type="predicted"/>
<dbReference type="EMBL" id="BA000045">
    <property type="protein sequence ID" value="BAC90159.1"/>
    <property type="molecule type" value="Genomic_DNA"/>
</dbReference>